<dbReference type="InterPro" id="IPR036890">
    <property type="entry name" value="HATPase_C_sf"/>
</dbReference>
<evidence type="ECO:0000313" key="12">
    <source>
        <dbReference type="Proteomes" id="UP000011135"/>
    </source>
</evidence>
<dbReference type="PRINTS" id="PR00344">
    <property type="entry name" value="BCTRLSENSOR"/>
</dbReference>
<comment type="catalytic activity">
    <reaction evidence="1">
        <text>ATP + protein L-histidine = ADP + protein N-phospho-L-histidine.</text>
        <dbReference type="EC" id="2.7.13.3"/>
    </reaction>
</comment>
<dbReference type="SUPFAM" id="SSF52172">
    <property type="entry name" value="CheY-like"/>
    <property type="match status" value="1"/>
</dbReference>
<sequence length="399" mass="44029">MVENKPKILYVDDEENNLIVFKSSFRRFYEIYTASSAADGLKIIQENDISVIITDQRMPGMTGIEFLKQLPEDLLAIRMILTGFSDVSAIIEAINSGKVYRYITKPWDKDELKMTIDNALEALTLRKNNQALVQELKDINEQLEQKVVERTAELEQALEEINVQNNELEELNATKDKFFSIVAHDLRSPISALAGFSEILAGNGKQLPPEKVAEYSKELNKSVKNVLSLIENLLTWAYSQMNKANLNPTEVDVNAVIEKILTQLAAVAGNKNINLEMDLADGLKVYADEDHLKLVLRNLISNAIKFTEPGGKVSVTTKAIDKSKAEIVVADTGVGMSIEKLTTLFNIGDNQSTKGTAGEKGTGLGLILCKEFVEKNSGSIEVASLKGMGTTFTVTLNQP</sequence>
<dbReference type="GO" id="GO:0000155">
    <property type="term" value="F:phosphorelay sensor kinase activity"/>
    <property type="evidence" value="ECO:0007669"/>
    <property type="project" value="InterPro"/>
</dbReference>
<dbReference type="EMBL" id="AMZN01000052">
    <property type="protein sequence ID" value="ELR70489.1"/>
    <property type="molecule type" value="Genomic_DNA"/>
</dbReference>
<dbReference type="SMART" id="SM00387">
    <property type="entry name" value="HATPase_c"/>
    <property type="match status" value="1"/>
</dbReference>
<dbReference type="EC" id="2.7.13.3" evidence="2"/>
<keyword evidence="6" id="KW-0902">Two-component regulatory system</keyword>
<dbReference type="Pfam" id="PF00072">
    <property type="entry name" value="Response_reg"/>
    <property type="match status" value="1"/>
</dbReference>
<dbReference type="PANTHER" id="PTHR43711">
    <property type="entry name" value="TWO-COMPONENT HISTIDINE KINASE"/>
    <property type="match status" value="1"/>
</dbReference>
<evidence type="ECO:0000256" key="6">
    <source>
        <dbReference type="ARBA" id="ARBA00023012"/>
    </source>
</evidence>
<evidence type="ECO:0000256" key="2">
    <source>
        <dbReference type="ARBA" id="ARBA00012438"/>
    </source>
</evidence>
<evidence type="ECO:0000259" key="9">
    <source>
        <dbReference type="PROSITE" id="PS50109"/>
    </source>
</evidence>
<dbReference type="InterPro" id="IPR001789">
    <property type="entry name" value="Sig_transdc_resp-reg_receiver"/>
</dbReference>
<dbReference type="Pfam" id="PF00512">
    <property type="entry name" value="HisKA"/>
    <property type="match status" value="1"/>
</dbReference>
<dbReference type="InterPro" id="IPR036097">
    <property type="entry name" value="HisK_dim/P_sf"/>
</dbReference>
<dbReference type="InterPro" id="IPR003661">
    <property type="entry name" value="HisK_dim/P_dom"/>
</dbReference>
<dbReference type="RefSeq" id="WP_009581031.1">
    <property type="nucleotide sequence ID" value="NZ_AMZN01000052.1"/>
</dbReference>
<evidence type="ECO:0000256" key="3">
    <source>
        <dbReference type="ARBA" id="ARBA00022553"/>
    </source>
</evidence>
<dbReference type="OrthoDB" id="109585at2"/>
<dbReference type="STRING" id="1237149.C900_03648"/>
<organism evidence="11 12">
    <name type="scientific">Fulvivirga imtechensis AK7</name>
    <dbReference type="NCBI Taxonomy" id="1237149"/>
    <lineage>
        <taxon>Bacteria</taxon>
        <taxon>Pseudomonadati</taxon>
        <taxon>Bacteroidota</taxon>
        <taxon>Cytophagia</taxon>
        <taxon>Cytophagales</taxon>
        <taxon>Fulvivirgaceae</taxon>
        <taxon>Fulvivirga</taxon>
    </lineage>
</organism>
<dbReference type="CDD" id="cd00075">
    <property type="entry name" value="HATPase"/>
    <property type="match status" value="1"/>
</dbReference>
<evidence type="ECO:0000256" key="8">
    <source>
        <dbReference type="SAM" id="Coils"/>
    </source>
</evidence>
<comment type="caution">
    <text evidence="11">The sequence shown here is derived from an EMBL/GenBank/DDBJ whole genome shotgun (WGS) entry which is preliminary data.</text>
</comment>
<dbReference type="InterPro" id="IPR003594">
    <property type="entry name" value="HATPase_dom"/>
</dbReference>
<dbReference type="Gene3D" id="1.10.287.130">
    <property type="match status" value="1"/>
</dbReference>
<dbReference type="Gene3D" id="3.40.50.2300">
    <property type="match status" value="1"/>
</dbReference>
<dbReference type="Gene3D" id="3.30.565.10">
    <property type="entry name" value="Histidine kinase-like ATPase, C-terminal domain"/>
    <property type="match status" value="1"/>
</dbReference>
<dbReference type="eggNOG" id="COG3437">
    <property type="taxonomic scope" value="Bacteria"/>
</dbReference>
<evidence type="ECO:0000256" key="5">
    <source>
        <dbReference type="ARBA" id="ARBA00022777"/>
    </source>
</evidence>
<dbReference type="PANTHER" id="PTHR43711:SF1">
    <property type="entry name" value="HISTIDINE KINASE 1"/>
    <property type="match status" value="1"/>
</dbReference>
<feature type="domain" description="Histidine kinase" evidence="9">
    <location>
        <begin position="181"/>
        <end position="399"/>
    </location>
</feature>
<evidence type="ECO:0000256" key="7">
    <source>
        <dbReference type="PROSITE-ProRule" id="PRU00169"/>
    </source>
</evidence>
<reference evidence="11 12" key="1">
    <citation type="submission" date="2012-12" db="EMBL/GenBank/DDBJ databases">
        <title>Genome assembly of Fulvivirga imtechensis AK7.</title>
        <authorList>
            <person name="Nupur N."/>
            <person name="Khatri I."/>
            <person name="Kumar R."/>
            <person name="Subramanian S."/>
            <person name="Pinnaka A."/>
        </authorList>
    </citation>
    <scope>NUCLEOTIDE SEQUENCE [LARGE SCALE GENOMIC DNA]</scope>
    <source>
        <strain evidence="11 12">AK7</strain>
    </source>
</reference>
<dbReference type="SMART" id="SM00388">
    <property type="entry name" value="HisKA"/>
    <property type="match status" value="1"/>
</dbReference>
<dbReference type="AlphaFoldDB" id="L8JSL9"/>
<evidence type="ECO:0000313" key="11">
    <source>
        <dbReference type="EMBL" id="ELR70489.1"/>
    </source>
</evidence>
<dbReference type="eggNOG" id="COG2205">
    <property type="taxonomic scope" value="Bacteria"/>
</dbReference>
<dbReference type="InterPro" id="IPR011006">
    <property type="entry name" value="CheY-like_superfamily"/>
</dbReference>
<dbReference type="InterPro" id="IPR004358">
    <property type="entry name" value="Sig_transdc_His_kin-like_C"/>
</dbReference>
<dbReference type="CDD" id="cd00082">
    <property type="entry name" value="HisKA"/>
    <property type="match status" value="1"/>
</dbReference>
<evidence type="ECO:0000259" key="10">
    <source>
        <dbReference type="PROSITE" id="PS50110"/>
    </source>
</evidence>
<keyword evidence="12" id="KW-1185">Reference proteome</keyword>
<dbReference type="FunFam" id="3.30.565.10:FF:000006">
    <property type="entry name" value="Sensor histidine kinase WalK"/>
    <property type="match status" value="1"/>
</dbReference>
<dbReference type="SUPFAM" id="SSF47384">
    <property type="entry name" value="Homodimeric domain of signal transducing histidine kinase"/>
    <property type="match status" value="1"/>
</dbReference>
<protein>
    <recommendedName>
        <fullName evidence="2">histidine kinase</fullName>
        <ecNumber evidence="2">2.7.13.3</ecNumber>
    </recommendedName>
</protein>
<dbReference type="SUPFAM" id="SSF55874">
    <property type="entry name" value="ATPase domain of HSP90 chaperone/DNA topoisomerase II/histidine kinase"/>
    <property type="match status" value="1"/>
</dbReference>
<feature type="coiled-coil region" evidence="8">
    <location>
        <begin position="122"/>
        <end position="174"/>
    </location>
</feature>
<dbReference type="InterPro" id="IPR005467">
    <property type="entry name" value="His_kinase_dom"/>
</dbReference>
<dbReference type="CDD" id="cd17569">
    <property type="entry name" value="REC_HupR-like"/>
    <property type="match status" value="1"/>
</dbReference>
<keyword evidence="5" id="KW-0418">Kinase</keyword>
<evidence type="ECO:0000256" key="4">
    <source>
        <dbReference type="ARBA" id="ARBA00022679"/>
    </source>
</evidence>
<keyword evidence="3 7" id="KW-0597">Phosphoprotein</keyword>
<keyword evidence="4" id="KW-0808">Transferase</keyword>
<dbReference type="Proteomes" id="UP000011135">
    <property type="component" value="Unassembled WGS sequence"/>
</dbReference>
<evidence type="ECO:0000256" key="1">
    <source>
        <dbReference type="ARBA" id="ARBA00000085"/>
    </source>
</evidence>
<keyword evidence="8" id="KW-0175">Coiled coil</keyword>
<gene>
    <name evidence="11" type="ORF">C900_03648</name>
</gene>
<dbReference type="InterPro" id="IPR050736">
    <property type="entry name" value="Sensor_HK_Regulatory"/>
</dbReference>
<proteinExistence type="predicted"/>
<feature type="domain" description="Response regulatory" evidence="10">
    <location>
        <begin position="7"/>
        <end position="120"/>
    </location>
</feature>
<name>L8JSL9_9BACT</name>
<dbReference type="PROSITE" id="PS50109">
    <property type="entry name" value="HIS_KIN"/>
    <property type="match status" value="1"/>
</dbReference>
<dbReference type="Pfam" id="PF02518">
    <property type="entry name" value="HATPase_c"/>
    <property type="match status" value="1"/>
</dbReference>
<dbReference type="PROSITE" id="PS50110">
    <property type="entry name" value="RESPONSE_REGULATORY"/>
    <property type="match status" value="1"/>
</dbReference>
<accession>L8JSL9</accession>
<dbReference type="SMART" id="SM00448">
    <property type="entry name" value="REC"/>
    <property type="match status" value="1"/>
</dbReference>
<feature type="modified residue" description="4-aspartylphosphate" evidence="7">
    <location>
        <position position="55"/>
    </location>
</feature>